<keyword evidence="2 4" id="KW-1133">Transmembrane helix</keyword>
<evidence type="ECO:0000256" key="2">
    <source>
        <dbReference type="ARBA" id="ARBA00022989"/>
    </source>
</evidence>
<feature type="transmembrane region" description="Helical" evidence="4">
    <location>
        <begin position="86"/>
        <end position="105"/>
    </location>
</feature>
<evidence type="ECO:0000256" key="4">
    <source>
        <dbReference type="SAM" id="Phobius"/>
    </source>
</evidence>
<dbReference type="RefSeq" id="WP_217137512.1">
    <property type="nucleotide sequence ID" value="NZ_JAFMOU010000054.1"/>
</dbReference>
<dbReference type="InterPro" id="IPR011701">
    <property type="entry name" value="MFS"/>
</dbReference>
<feature type="transmembrane region" description="Helical" evidence="4">
    <location>
        <begin position="152"/>
        <end position="168"/>
    </location>
</feature>
<feature type="transmembrane region" description="Helical" evidence="4">
    <location>
        <begin position="225"/>
        <end position="249"/>
    </location>
</feature>
<evidence type="ECO:0000256" key="1">
    <source>
        <dbReference type="ARBA" id="ARBA00022692"/>
    </source>
</evidence>
<accession>A0ABS6KW48</accession>
<feature type="transmembrane region" description="Helical" evidence="4">
    <location>
        <begin position="189"/>
        <end position="213"/>
    </location>
</feature>
<feature type="transmembrane region" description="Helical" evidence="4">
    <location>
        <begin position="311"/>
        <end position="334"/>
    </location>
</feature>
<dbReference type="Proteomes" id="UP000699865">
    <property type="component" value="Unassembled WGS sequence"/>
</dbReference>
<feature type="transmembrane region" description="Helical" evidence="4">
    <location>
        <begin position="63"/>
        <end position="80"/>
    </location>
</feature>
<feature type="transmembrane region" description="Helical" evidence="4">
    <location>
        <begin position="125"/>
        <end position="146"/>
    </location>
</feature>
<reference evidence="5 6" key="1">
    <citation type="submission" date="2021-03" db="EMBL/GenBank/DDBJ databases">
        <title>Five novel Rahnella species.</title>
        <authorList>
            <person name="Brady C."/>
            <person name="Asselin J."/>
            <person name="Beer S."/>
            <person name="Bruberg M.B."/>
            <person name="Crampton B."/>
            <person name="Venter S."/>
            <person name="Arnold D."/>
            <person name="Denman S."/>
        </authorList>
    </citation>
    <scope>NUCLEOTIDE SEQUENCE [LARGE SCALE GENOMIC DNA]</scope>
    <source>
        <strain evidence="5 6">L72c</strain>
    </source>
</reference>
<feature type="transmembrane region" description="Helical" evidence="4">
    <location>
        <begin position="340"/>
        <end position="359"/>
    </location>
</feature>
<keyword evidence="3 4" id="KW-0472">Membrane</keyword>
<feature type="transmembrane region" description="Helical" evidence="4">
    <location>
        <begin position="35"/>
        <end position="56"/>
    </location>
</feature>
<dbReference type="EMBL" id="JAFMOU010000054">
    <property type="protein sequence ID" value="MBU9833569.1"/>
    <property type="molecule type" value="Genomic_DNA"/>
</dbReference>
<sequence length="368" mass="38630">MNGSWGLCFGAFAVSLGYGMLTPFVNELMSGTQSSVRIGLLIGVYPLAKAMGYAACLSPKIRSWPAALMLFLTVISYAVLSFTLEPFAVGMARCLEGFVFGWFLAKASVDIASKGEAVGYRLSWLNGMSSAGVLAGPLIIAGTNAFHRPQGAFLIVAILCGITVLFQRQKSVKSEASEIVPPVSVLKQLLPVWPLVALFALFDCTFGALSLGVPVAFQALGDRAISATAIFFSGGFLIFTVVMPIFGYLTDRLQPLFVLVPALALITALFCLAGIVSEPFQVGGILSLEYVAAAAAYSSALAVIGKLAPNALPLIGIGQSLAMSVGSLMAGIIIETNGVPHVFVFLCFFYLAVLGLILTSAKKFLVGV</sequence>
<name>A0ABS6KW48_9GAMM</name>
<evidence type="ECO:0000313" key="5">
    <source>
        <dbReference type="EMBL" id="MBU9833569.1"/>
    </source>
</evidence>
<comment type="caution">
    <text evidence="5">The sequence shown here is derived from an EMBL/GenBank/DDBJ whole genome shotgun (WGS) entry which is preliminary data.</text>
</comment>
<evidence type="ECO:0000313" key="6">
    <source>
        <dbReference type="Proteomes" id="UP000699865"/>
    </source>
</evidence>
<keyword evidence="1 4" id="KW-0812">Transmembrane</keyword>
<keyword evidence="6" id="KW-1185">Reference proteome</keyword>
<proteinExistence type="predicted"/>
<gene>
    <name evidence="5" type="ORF">J1786_01785</name>
</gene>
<feature type="transmembrane region" description="Helical" evidence="4">
    <location>
        <begin position="282"/>
        <end position="304"/>
    </location>
</feature>
<evidence type="ECO:0000256" key="3">
    <source>
        <dbReference type="ARBA" id="ARBA00023136"/>
    </source>
</evidence>
<feature type="transmembrane region" description="Helical" evidence="4">
    <location>
        <begin position="256"/>
        <end position="276"/>
    </location>
</feature>
<protein>
    <submittedName>
        <fullName evidence="5">MFS transporter</fullName>
    </submittedName>
</protein>
<organism evidence="5 6">
    <name type="scientific">Rahnella perminowiae</name>
    <dbReference type="NCBI Taxonomy" id="2816244"/>
    <lineage>
        <taxon>Bacteria</taxon>
        <taxon>Pseudomonadati</taxon>
        <taxon>Pseudomonadota</taxon>
        <taxon>Gammaproteobacteria</taxon>
        <taxon>Enterobacterales</taxon>
        <taxon>Yersiniaceae</taxon>
        <taxon>Rahnella</taxon>
    </lineage>
</organism>
<dbReference type="Pfam" id="PF07690">
    <property type="entry name" value="MFS_1"/>
    <property type="match status" value="1"/>
</dbReference>